<feature type="domain" description="Fibronectin type-III" evidence="12">
    <location>
        <begin position="335"/>
        <end position="436"/>
    </location>
</feature>
<keyword evidence="6 9" id="KW-0472">Membrane</keyword>
<feature type="transmembrane region" description="Helical" evidence="9">
    <location>
        <begin position="888"/>
        <end position="912"/>
    </location>
</feature>
<feature type="signal peptide" evidence="10">
    <location>
        <begin position="1"/>
        <end position="17"/>
    </location>
</feature>
<reference evidence="13" key="1">
    <citation type="submission" date="2019-04" db="EMBL/GenBank/DDBJ databases">
        <title>An insight into the mialome of Ixodes scapularis.</title>
        <authorList>
            <person name="Ribeiro J.M."/>
            <person name="Mather T.N."/>
            <person name="Karim S."/>
        </authorList>
    </citation>
    <scope>NUCLEOTIDE SEQUENCE</scope>
</reference>
<feature type="domain" description="Fibronectin type-III" evidence="12">
    <location>
        <begin position="137"/>
        <end position="235"/>
    </location>
</feature>
<organism evidence="13">
    <name type="scientific">Ixodes scapularis</name>
    <name type="common">Black-legged tick</name>
    <name type="synonym">Deer tick</name>
    <dbReference type="NCBI Taxonomy" id="6945"/>
    <lineage>
        <taxon>Eukaryota</taxon>
        <taxon>Metazoa</taxon>
        <taxon>Ecdysozoa</taxon>
        <taxon>Arthropoda</taxon>
        <taxon>Chelicerata</taxon>
        <taxon>Arachnida</taxon>
        <taxon>Acari</taxon>
        <taxon>Parasitiformes</taxon>
        <taxon>Ixodida</taxon>
        <taxon>Ixodoidea</taxon>
        <taxon>Ixodidae</taxon>
        <taxon>Ixodinae</taxon>
        <taxon>Ixodes</taxon>
    </lineage>
</organism>
<dbReference type="OrthoDB" id="6490717at2759"/>
<dbReference type="InterPro" id="IPR004043">
    <property type="entry name" value="LCCL"/>
</dbReference>
<dbReference type="VEuPathDB" id="VectorBase:ISCW000030"/>
<dbReference type="SMART" id="SM00060">
    <property type="entry name" value="FN3"/>
    <property type="match status" value="6"/>
</dbReference>
<protein>
    <submittedName>
        <fullName evidence="13">Putative receptor-type tyrosine-protein phosphatase</fullName>
    </submittedName>
</protein>
<name>A0A4D5RJI1_IXOSC</name>
<dbReference type="PANTHER" id="PTHR24051:SF13">
    <property type="entry name" value="TYROSINE-PROTEIN KINASE RECEPTOR TIE-2-LIKE"/>
    <property type="match status" value="1"/>
</dbReference>
<dbReference type="CDD" id="cd00063">
    <property type="entry name" value="FN3"/>
    <property type="match status" value="6"/>
</dbReference>
<keyword evidence="4" id="KW-0677">Repeat</keyword>
<dbReference type="VEuPathDB" id="VectorBase:ISCP_008207"/>
<dbReference type="InterPro" id="IPR003961">
    <property type="entry name" value="FN3_dom"/>
</dbReference>
<evidence type="ECO:0000259" key="11">
    <source>
        <dbReference type="PROSITE" id="PS50820"/>
    </source>
</evidence>
<keyword evidence="5 9" id="KW-1133">Transmembrane helix</keyword>
<accession>A0A4D5RJI1</accession>
<dbReference type="EMBL" id="GHJT01003118">
    <property type="protein sequence ID" value="MOY37089.1"/>
    <property type="molecule type" value="Transcribed_RNA"/>
</dbReference>
<evidence type="ECO:0000256" key="2">
    <source>
        <dbReference type="ARBA" id="ARBA00022692"/>
    </source>
</evidence>
<dbReference type="AlphaFoldDB" id="A0A4D5RJI1"/>
<feature type="domain" description="Fibronectin type-III" evidence="12">
    <location>
        <begin position="240"/>
        <end position="334"/>
    </location>
</feature>
<evidence type="ECO:0000256" key="10">
    <source>
        <dbReference type="SAM" id="SignalP"/>
    </source>
</evidence>
<dbReference type="Gene3D" id="2.170.130.20">
    <property type="entry name" value="LCCL-like domain"/>
    <property type="match status" value="1"/>
</dbReference>
<evidence type="ECO:0000259" key="12">
    <source>
        <dbReference type="PROSITE" id="PS50853"/>
    </source>
</evidence>
<dbReference type="InterPro" id="IPR057598">
    <property type="entry name" value="Fn3_PTPRU"/>
</dbReference>
<keyword evidence="8" id="KW-0325">Glycoprotein</keyword>
<keyword evidence="7" id="KW-1015">Disulfide bond</keyword>
<dbReference type="PROSITE" id="PS50853">
    <property type="entry name" value="FN3"/>
    <property type="match status" value="6"/>
</dbReference>
<dbReference type="PROSITE" id="PS50820">
    <property type="entry name" value="LCCL"/>
    <property type="match status" value="1"/>
</dbReference>
<dbReference type="SUPFAM" id="SSF69848">
    <property type="entry name" value="LCCL domain"/>
    <property type="match status" value="1"/>
</dbReference>
<feature type="domain" description="Fibronectin type-III" evidence="12">
    <location>
        <begin position="647"/>
        <end position="749"/>
    </location>
</feature>
<evidence type="ECO:0000256" key="6">
    <source>
        <dbReference type="ARBA" id="ARBA00023136"/>
    </source>
</evidence>
<dbReference type="InterPro" id="IPR036116">
    <property type="entry name" value="FN3_sf"/>
</dbReference>
<dbReference type="VEuPathDB" id="VectorBase:ISCP_003199"/>
<keyword evidence="3 10" id="KW-0732">Signal</keyword>
<comment type="subcellular location">
    <subcellularLocation>
        <location evidence="1">Membrane</location>
        <topology evidence="1">Single-pass type I membrane protein</topology>
    </subcellularLocation>
</comment>
<dbReference type="InterPro" id="IPR013783">
    <property type="entry name" value="Ig-like_fold"/>
</dbReference>
<feature type="domain" description="Fibronectin type-III" evidence="12">
    <location>
        <begin position="539"/>
        <end position="643"/>
    </location>
</feature>
<evidence type="ECO:0000256" key="9">
    <source>
        <dbReference type="SAM" id="Phobius"/>
    </source>
</evidence>
<dbReference type="SUPFAM" id="SSF49265">
    <property type="entry name" value="Fibronectin type III"/>
    <property type="match status" value="4"/>
</dbReference>
<keyword evidence="2 9" id="KW-0812">Transmembrane</keyword>
<evidence type="ECO:0000313" key="13">
    <source>
        <dbReference type="EMBL" id="MOY37089.1"/>
    </source>
</evidence>
<evidence type="ECO:0000256" key="5">
    <source>
        <dbReference type="ARBA" id="ARBA00022989"/>
    </source>
</evidence>
<dbReference type="Pfam" id="PF03815">
    <property type="entry name" value="LCCL"/>
    <property type="match status" value="1"/>
</dbReference>
<dbReference type="PANTHER" id="PTHR24051">
    <property type="entry name" value="SUSHI DOMAIN-CONTAINING PROTEIN 1"/>
    <property type="match status" value="1"/>
</dbReference>
<dbReference type="VEuPathDB" id="VectorBase:ISCW004629"/>
<dbReference type="InterPro" id="IPR051622">
    <property type="entry name" value="R-tyr_protein_phosphatases"/>
</dbReference>
<sequence length="1004" mass="111809">MYVLVLTVWILVVGVSAEEGTSIDCSETGFSLRRRDACFKKQGCRVQCKEACRTSKVKIYGTEAYYQRSSVCKSALHDFRISSWNSSARTVDIVFSVGRKYEFSASLQNGVLSKRLLGPPRDFFYFESPRIKEYPLLKTRPSVTDVKDTSAVVSWDSTQVDGEVNAAHYWIQYRKLNESWVKVVVVAASKAPKYTRTLHGLRSGDAYEVRVLVIDSDGKFQETGSLTTKFRTLCGRPTSPPRNVKIDNSSADSVLITWENPPRESWLCWSANVTLEVNGTTESFNLTEPGVNATDRFVVPTRPFTELTIRLRLDTPERTSSQWTRLRTVRSAEDAPSEVRQLQMTRSFARQASFTWLSPATPNGRIRDYGVVYRPLRLVLPCSPIEQTETKLIVPMSSQRVNLEELRPYAVYTISVHAVTVKPGPEFTTNFTTEQDVPEGAPTALNYLKGTGDEYVIYWGPVPCELANGVVRRYYLELDSADPWESELRNLTTTDMILGFSDLLPYTRYRAKVFAENDAGRSQVAAELNFTTSPAAPPSPRNLTAHQLSPTNLSLTWSPPYPPHGVLERYQIKFRTNGIRSNSTLLNIDQYQCFPANSDLERHCFTVTNLLPVTIYRFSVRAFNRGTTHGPYSDELEIETGETVPDAPASVRCVRREENSLKIQWDEPQRTNGILKHYRVNVSLTHSFSSSVNASTRPRAVVLEDLTTREYNLSDLYPGTTYRVCVQASTTAGFGDAVCDLFSTRAADPVVPTKPRLNGIVNSTINITLNPVDFAKGPITAYYVFVVRGSQDVEGPVVPVNFSHAQEMELGYYMAAMFSPEEVRELSDFVLGAGNVVGGFENPPLTDATPYRIGLLVASKFSDEVRYGYRLSEPVVVGKTGGTSEISIVLAGVLALLVLLALMSAALICFCIRRRSGPGSPRKRSPQHPLSRLSKLQATIRGRGTLTPDRASTTYLVDDSCLPDTRVTPSMDTGDCLNMTEIPKEGLPLKPAPAKELQEYVTNG</sequence>
<dbReference type="Pfam" id="PF23144">
    <property type="entry name" value="Fn3_PTPRU"/>
    <property type="match status" value="1"/>
</dbReference>
<keyword evidence="13" id="KW-0675">Receptor</keyword>
<feature type="chain" id="PRO_5020025607" evidence="10">
    <location>
        <begin position="18"/>
        <end position="1004"/>
    </location>
</feature>
<feature type="domain" description="LCCL" evidence="11">
    <location>
        <begin position="19"/>
        <end position="123"/>
    </location>
</feature>
<evidence type="ECO:0000256" key="3">
    <source>
        <dbReference type="ARBA" id="ARBA00022729"/>
    </source>
</evidence>
<evidence type="ECO:0000256" key="1">
    <source>
        <dbReference type="ARBA" id="ARBA00004479"/>
    </source>
</evidence>
<dbReference type="GO" id="GO:0016020">
    <property type="term" value="C:membrane"/>
    <property type="evidence" value="ECO:0007669"/>
    <property type="project" value="UniProtKB-SubCell"/>
</dbReference>
<dbReference type="SMART" id="SM00603">
    <property type="entry name" value="LCCL"/>
    <property type="match status" value="1"/>
</dbReference>
<evidence type="ECO:0000256" key="7">
    <source>
        <dbReference type="ARBA" id="ARBA00023157"/>
    </source>
</evidence>
<evidence type="ECO:0000256" key="4">
    <source>
        <dbReference type="ARBA" id="ARBA00022737"/>
    </source>
</evidence>
<dbReference type="Gene3D" id="2.60.40.10">
    <property type="entry name" value="Immunoglobulins"/>
    <property type="match status" value="6"/>
</dbReference>
<proteinExistence type="predicted"/>
<evidence type="ECO:0000256" key="8">
    <source>
        <dbReference type="ARBA" id="ARBA00023180"/>
    </source>
</evidence>
<dbReference type="VEuPathDB" id="VectorBase:ISCI004629"/>
<dbReference type="InterPro" id="IPR036609">
    <property type="entry name" value="LCCL_sf"/>
</dbReference>
<dbReference type="VEuPathDB" id="VectorBase:ISCI000030"/>
<dbReference type="Pfam" id="PF00041">
    <property type="entry name" value="fn3"/>
    <property type="match status" value="4"/>
</dbReference>
<feature type="domain" description="Fibronectin type-III" evidence="12">
    <location>
        <begin position="441"/>
        <end position="535"/>
    </location>
</feature>